<dbReference type="NCBIfam" id="TIGR04131">
    <property type="entry name" value="Bac_Flav_CTERM"/>
    <property type="match status" value="1"/>
</dbReference>
<evidence type="ECO:0000313" key="2">
    <source>
        <dbReference type="EMBL" id="SMG52093.1"/>
    </source>
</evidence>
<dbReference type="PANTHER" id="PTHR34819:SF3">
    <property type="entry name" value="CELL SURFACE PROTEIN"/>
    <property type="match status" value="1"/>
</dbReference>
<feature type="domain" description="DUF7507" evidence="1">
    <location>
        <begin position="495"/>
        <end position="603"/>
    </location>
</feature>
<feature type="domain" description="DUF7507" evidence="1">
    <location>
        <begin position="736"/>
        <end position="829"/>
    </location>
</feature>
<dbReference type="InterPro" id="IPR018247">
    <property type="entry name" value="EF_Hand_1_Ca_BS"/>
</dbReference>
<dbReference type="PROSITE" id="PS00018">
    <property type="entry name" value="EF_HAND_1"/>
    <property type="match status" value="1"/>
</dbReference>
<dbReference type="OrthoDB" id="5726170at2"/>
<dbReference type="Gene3D" id="2.60.40.2700">
    <property type="match status" value="3"/>
</dbReference>
<feature type="non-terminal residue" evidence="2">
    <location>
        <position position="1"/>
    </location>
</feature>
<dbReference type="InterPro" id="IPR055354">
    <property type="entry name" value="DUF7507"/>
</dbReference>
<dbReference type="EMBL" id="FXAU01000012">
    <property type="protein sequence ID" value="SMG52093.1"/>
    <property type="molecule type" value="Genomic_DNA"/>
</dbReference>
<dbReference type="NCBIfam" id="TIGR01451">
    <property type="entry name" value="B_ant_repeat"/>
    <property type="match status" value="3"/>
</dbReference>
<dbReference type="Pfam" id="PF24346">
    <property type="entry name" value="DUF7507"/>
    <property type="match status" value="4"/>
</dbReference>
<dbReference type="InterPro" id="IPR013783">
    <property type="entry name" value="Ig-like_fold"/>
</dbReference>
<feature type="domain" description="DUF7507" evidence="1">
    <location>
        <begin position="376"/>
        <end position="478"/>
    </location>
</feature>
<proteinExistence type="predicted"/>
<dbReference type="RefSeq" id="WP_144036634.1">
    <property type="nucleotide sequence ID" value="NZ_FXAU01000012.1"/>
</dbReference>
<accession>A0A1X7LFE7</accession>
<reference evidence="2 3" key="1">
    <citation type="submission" date="2017-04" db="EMBL/GenBank/DDBJ databases">
        <authorList>
            <person name="Afonso C.L."/>
            <person name="Miller P.J."/>
            <person name="Scott M.A."/>
            <person name="Spackman E."/>
            <person name="Goraichik I."/>
            <person name="Dimitrov K.M."/>
            <person name="Suarez D.L."/>
            <person name="Swayne D.E."/>
        </authorList>
    </citation>
    <scope>NUCLEOTIDE SEQUENCE [LARGE SCALE GENOMIC DNA]</scope>
    <source>
        <strain evidence="2 3">DSM 22418</strain>
    </source>
</reference>
<feature type="domain" description="DUF7507" evidence="1">
    <location>
        <begin position="625"/>
        <end position="720"/>
    </location>
</feature>
<organism evidence="2 3">
    <name type="scientific">Sphingobacterium psychroaquaticum</name>
    <dbReference type="NCBI Taxonomy" id="561061"/>
    <lineage>
        <taxon>Bacteria</taxon>
        <taxon>Pseudomonadati</taxon>
        <taxon>Bacteroidota</taxon>
        <taxon>Sphingobacteriia</taxon>
        <taxon>Sphingobacteriales</taxon>
        <taxon>Sphingobacteriaceae</taxon>
        <taxon>Sphingobacterium</taxon>
    </lineage>
</organism>
<sequence length="927" mass="98802">TSAVVSIVVNQPTVITTSPEGGIYCQDTEVLPLSVVANGTGELSYQWYSNTINSTTGGTLITGATASSYTPSSATVGTQYYYVVVGSDCGADVTSAVVSIVVNQPTVITTSPEDATYCKDVAATALSVVAEGTGTLTYQWYSNTINSTTGGTLITGATSATYIPSTAVVGTQYYYVLVHGDCGADVRSAIATITVNKPTTVVSSPVGSTYCEGGGATVLSVVADGTGELTYQWYSNSTNATTGGTLIPGATSDTYLPTTTTVGTRYYYVVVTGECGTVSTSSAAAVKVNALPEPPVVETITTFSGGPEIAYDVVALPNHTLTWYTDMNGTSPRSLNASVRTDVIGVFTAYVSQTNNETGCTSRIIPVQIIVKSIGIAVEKEVDQTAVTGPKLLTYKIKVTNTGTYDLTQVNVVDILKQENAADMSITAIGSPVESGVANGILEAQETWTYQFTYMLDQGRVDNGKNVINTVSVTTHEVEVPVTDAVETSISQSGAIRVVKNHALPSTGERGCYELKVGDKIPYRFAVSNGGNVTLRNITLNDPLVGLTTPILTGGDTNNNGQLDVGEVWNYTAEYTIKQADIDAGRVSNQATVRGSTPAGVQVIDLSGSSINTDGATIVNICALPSVSIEKIADRAEIVQVGEEVKYTLKVKNTGNTMLYNVVVTDILFSDWSRTLATLAPKEEVVINLTYKVTQADFDKGTVKNIARVEGRDKQEVPVKGASPEVVIPIKYINKLVVEKTADVTQVGELDAEISYTIVVRNDGNQPLINVVVVDPLTNLNRTIEKLAPGESTTITTVYKVTVDDLRNKSTIENVVNVTAKTPQGTEVKGTDAVTVKVVPVDNFKIPNVFTPNGDGTNDNFEIIGIELLDRVEVIIINRWGNEVYRNDNYRNDWSGEGLNNGTYYYIIHTIDRGVRTPYKGWVMIKK</sequence>
<dbReference type="STRING" id="561061.SAMN05660862_0047"/>
<gene>
    <name evidence="2" type="ORF">SAMN05660862_0047</name>
</gene>
<protein>
    <submittedName>
        <fullName evidence="2">Conserved repeat domain-containing protein/gliding motility-associated C-terminal domain-containing protein</fullName>
    </submittedName>
</protein>
<name>A0A1X7LFE7_9SPHI</name>
<dbReference type="Gene3D" id="2.60.40.10">
    <property type="entry name" value="Immunoglobulins"/>
    <property type="match status" value="1"/>
</dbReference>
<dbReference type="InterPro" id="IPR047589">
    <property type="entry name" value="DUF11_rpt"/>
</dbReference>
<dbReference type="InterPro" id="IPR026341">
    <property type="entry name" value="T9SS_type_B"/>
</dbReference>
<dbReference type="AlphaFoldDB" id="A0A1X7LFE7"/>
<dbReference type="PANTHER" id="PTHR34819">
    <property type="entry name" value="LARGE CYSTEINE-RICH PERIPLASMIC PROTEIN OMCB"/>
    <property type="match status" value="1"/>
</dbReference>
<evidence type="ECO:0000259" key="1">
    <source>
        <dbReference type="Pfam" id="PF24346"/>
    </source>
</evidence>
<dbReference type="Pfam" id="PF13585">
    <property type="entry name" value="CHU_C"/>
    <property type="match status" value="1"/>
</dbReference>
<evidence type="ECO:0000313" key="3">
    <source>
        <dbReference type="Proteomes" id="UP000192980"/>
    </source>
</evidence>
<dbReference type="InterPro" id="IPR051172">
    <property type="entry name" value="Chlamydia_OmcB"/>
</dbReference>
<dbReference type="Proteomes" id="UP000192980">
    <property type="component" value="Unassembled WGS sequence"/>
</dbReference>
<keyword evidence="3" id="KW-1185">Reference proteome</keyword>